<dbReference type="GO" id="GO:0008483">
    <property type="term" value="F:transaminase activity"/>
    <property type="evidence" value="ECO:0007669"/>
    <property type="project" value="UniProtKB-KW"/>
</dbReference>
<dbReference type="PANTHER" id="PTHR42885:SF2">
    <property type="entry name" value="HISTIDINOL-PHOSPHATE AMINOTRANSFERASE"/>
    <property type="match status" value="1"/>
</dbReference>
<dbReference type="GO" id="GO:0030170">
    <property type="term" value="F:pyridoxal phosphate binding"/>
    <property type="evidence" value="ECO:0007669"/>
    <property type="project" value="InterPro"/>
</dbReference>
<proteinExistence type="predicted"/>
<keyword evidence="2" id="KW-0032">Aminotransferase</keyword>
<dbReference type="InterPro" id="IPR015421">
    <property type="entry name" value="PyrdxlP-dep_Trfase_major"/>
</dbReference>
<evidence type="ECO:0000313" key="6">
    <source>
        <dbReference type="EMBL" id="QHS97312.1"/>
    </source>
</evidence>
<dbReference type="CDD" id="cd00609">
    <property type="entry name" value="AAT_like"/>
    <property type="match status" value="1"/>
</dbReference>
<evidence type="ECO:0000259" key="5">
    <source>
        <dbReference type="Pfam" id="PF00155"/>
    </source>
</evidence>
<dbReference type="PROSITE" id="PS00599">
    <property type="entry name" value="AA_TRANSFER_CLASS_2"/>
    <property type="match status" value="1"/>
</dbReference>
<sequence>MKKILVNSKLCYGPMSKNIVDTLIEFSNNTHTPITFIPSRRQVEWNGGYVNNWTTENFSKYVKSKSKYAAIQRDHGGPGQGLYDDDGYESLKHDCKYLDSIHIDPWKKYPNFEDGLKWTIDLLKFCYNENPNLYFEIATEEAIRKFESEEIERLLYRVKQNVDKNIFERILFCVIQSGTALKDGINTGNYNCNRLVKMINVIKTYKKLSKEHNGDYMDKDIMISRFNTGLDSLNIAPEVGVFETNIFLKKLKDDNCEKKINLFYNLCYNSGKWKKWVSDDFKPDKNKEKLIQICGHYVFSNKEFIDNIKNCIDTSVINEKLYEYFIKVYENTNKFYYNSYLRDVTRVHPPEDTQKIDNRLRLHRAERLYDFPDDFFNTFISNLSQKNFRYYPYIQNLKRKLAKHYKLKVHNFFLNNGSSENIKTFYKAFGIHNKYALLTKPCYPMHEVYAKLNNIKIMSINYDNTLNWNVNDMLNKINKNICCVVIANPNSPIGDIKTIDDIEKIIMKTNELSIPILIDEAYIEYSDNISCVSLLDKYDNLVISRTFSKALGCAGLRIGYLIGNYFIMNVLQKFVATYEISNISASFGEYLLDNYHVVDSYIDLIKKEKILIKKLCDKHNIPLILNNINTIHIKPKNISLLEDFCNKNNYIGRFRVLPHDNEKWMALVLFPDLVNHNLFKKIIECNK</sequence>
<dbReference type="SUPFAM" id="SSF51569">
    <property type="entry name" value="Aldolase"/>
    <property type="match status" value="1"/>
</dbReference>
<name>A0A6C0BYZ5_9ZZZZ</name>
<protein>
    <recommendedName>
        <fullName evidence="5">Aminotransferase class I/classII large domain-containing protein</fullName>
    </recommendedName>
</protein>
<dbReference type="InterPro" id="IPR015424">
    <property type="entry name" value="PyrdxlP-dep_Trfase"/>
</dbReference>
<dbReference type="Gene3D" id="3.90.1150.10">
    <property type="entry name" value="Aspartate Aminotransferase, domain 1"/>
    <property type="match status" value="1"/>
</dbReference>
<dbReference type="InterPro" id="IPR013785">
    <property type="entry name" value="Aldolase_TIM"/>
</dbReference>
<dbReference type="InterPro" id="IPR001917">
    <property type="entry name" value="Aminotrans_II_pyridoxalP_BS"/>
</dbReference>
<dbReference type="EMBL" id="MN739293">
    <property type="protein sequence ID" value="QHS97312.1"/>
    <property type="molecule type" value="Genomic_DNA"/>
</dbReference>
<dbReference type="SUPFAM" id="SSF53383">
    <property type="entry name" value="PLP-dependent transferases"/>
    <property type="match status" value="1"/>
</dbReference>
<keyword evidence="4" id="KW-0663">Pyridoxal phosphate</keyword>
<evidence type="ECO:0000256" key="1">
    <source>
        <dbReference type="ARBA" id="ARBA00001933"/>
    </source>
</evidence>
<evidence type="ECO:0000256" key="3">
    <source>
        <dbReference type="ARBA" id="ARBA00022679"/>
    </source>
</evidence>
<dbReference type="InterPro" id="IPR004839">
    <property type="entry name" value="Aminotransferase_I/II_large"/>
</dbReference>
<dbReference type="Gene3D" id="3.20.20.70">
    <property type="entry name" value="Aldolase class I"/>
    <property type="match status" value="1"/>
</dbReference>
<dbReference type="AlphaFoldDB" id="A0A6C0BYZ5"/>
<reference evidence="6" key="1">
    <citation type="journal article" date="2020" name="Nature">
        <title>Giant virus diversity and host interactions through global metagenomics.</title>
        <authorList>
            <person name="Schulz F."/>
            <person name="Roux S."/>
            <person name="Paez-Espino D."/>
            <person name="Jungbluth S."/>
            <person name="Walsh D.A."/>
            <person name="Denef V.J."/>
            <person name="McMahon K.D."/>
            <person name="Konstantinidis K.T."/>
            <person name="Eloe-Fadrosh E.A."/>
            <person name="Kyrpides N.C."/>
            <person name="Woyke T."/>
        </authorList>
    </citation>
    <scope>NUCLEOTIDE SEQUENCE</scope>
    <source>
        <strain evidence="6">GVMAG-M-3300020169-51</strain>
    </source>
</reference>
<keyword evidence="3" id="KW-0808">Transferase</keyword>
<dbReference type="Gene3D" id="3.40.640.10">
    <property type="entry name" value="Type I PLP-dependent aspartate aminotransferase-like (Major domain)"/>
    <property type="match status" value="1"/>
</dbReference>
<dbReference type="Pfam" id="PF00155">
    <property type="entry name" value="Aminotran_1_2"/>
    <property type="match status" value="1"/>
</dbReference>
<organism evidence="6">
    <name type="scientific">viral metagenome</name>
    <dbReference type="NCBI Taxonomy" id="1070528"/>
    <lineage>
        <taxon>unclassified sequences</taxon>
        <taxon>metagenomes</taxon>
        <taxon>organismal metagenomes</taxon>
    </lineage>
</organism>
<feature type="domain" description="Aminotransferase class I/classII large" evidence="5">
    <location>
        <begin position="384"/>
        <end position="633"/>
    </location>
</feature>
<dbReference type="InterPro" id="IPR015422">
    <property type="entry name" value="PyrdxlP-dep_Trfase_small"/>
</dbReference>
<accession>A0A6C0BYZ5</accession>
<comment type="cofactor">
    <cofactor evidence="1">
        <name>pyridoxal 5'-phosphate</name>
        <dbReference type="ChEBI" id="CHEBI:597326"/>
    </cofactor>
</comment>
<dbReference type="PANTHER" id="PTHR42885">
    <property type="entry name" value="HISTIDINOL-PHOSPHATE AMINOTRANSFERASE-RELATED"/>
    <property type="match status" value="1"/>
</dbReference>
<evidence type="ECO:0000256" key="2">
    <source>
        <dbReference type="ARBA" id="ARBA00022576"/>
    </source>
</evidence>
<evidence type="ECO:0000256" key="4">
    <source>
        <dbReference type="ARBA" id="ARBA00022898"/>
    </source>
</evidence>